<dbReference type="EnsemblMetazoa" id="AMEC022542-RA">
    <property type="protein sequence ID" value="AMEC022542-PA"/>
    <property type="gene ID" value="AMEC022542"/>
</dbReference>
<sequence>MCIDPNHGHILAVVQMTIDRSDRDRMISAERYAQPIVIQHLRHLLGRYLLDVIDQASFTDRFGPQTDTLLALALVERYTDDSNAFIVHNFTETILTLLAQNFHGTTSSRMCSTAPLYRGRVIE</sequence>
<dbReference type="Proteomes" id="UP000075902">
    <property type="component" value="Unassembled WGS sequence"/>
</dbReference>
<dbReference type="AlphaFoldDB" id="A0A182ULH1"/>
<evidence type="ECO:0000313" key="1">
    <source>
        <dbReference type="EnsemblMetazoa" id="AMEC022542-PA"/>
    </source>
</evidence>
<reference evidence="1" key="2">
    <citation type="submission" date="2020-05" db="UniProtKB">
        <authorList>
            <consortium name="EnsemblMetazoa"/>
        </authorList>
    </citation>
    <scope>IDENTIFICATION</scope>
    <source>
        <strain evidence="1">CM1001059</strain>
    </source>
</reference>
<evidence type="ECO:0000313" key="2">
    <source>
        <dbReference type="Proteomes" id="UP000075902"/>
    </source>
</evidence>
<dbReference type="VEuPathDB" id="VectorBase:AMEC022542"/>
<proteinExistence type="predicted"/>
<protein>
    <submittedName>
        <fullName evidence="1">Uncharacterized protein</fullName>
    </submittedName>
</protein>
<organism evidence="1 2">
    <name type="scientific">Anopheles melas</name>
    <dbReference type="NCBI Taxonomy" id="34690"/>
    <lineage>
        <taxon>Eukaryota</taxon>
        <taxon>Metazoa</taxon>
        <taxon>Ecdysozoa</taxon>
        <taxon>Arthropoda</taxon>
        <taxon>Hexapoda</taxon>
        <taxon>Insecta</taxon>
        <taxon>Pterygota</taxon>
        <taxon>Neoptera</taxon>
        <taxon>Endopterygota</taxon>
        <taxon>Diptera</taxon>
        <taxon>Nematocera</taxon>
        <taxon>Culicoidea</taxon>
        <taxon>Culicidae</taxon>
        <taxon>Anophelinae</taxon>
        <taxon>Anopheles</taxon>
    </lineage>
</organism>
<keyword evidence="2" id="KW-1185">Reference proteome</keyword>
<name>A0A182ULH1_9DIPT</name>
<accession>A0A182ULH1</accession>
<reference evidence="2" key="1">
    <citation type="submission" date="2014-01" db="EMBL/GenBank/DDBJ databases">
        <title>The Genome Sequence of Anopheles melas CM1001059_A (V2).</title>
        <authorList>
            <consortium name="The Broad Institute Genomics Platform"/>
            <person name="Neafsey D.E."/>
            <person name="Besansky N."/>
            <person name="Howell P."/>
            <person name="Walton C."/>
            <person name="Young S.K."/>
            <person name="Zeng Q."/>
            <person name="Gargeya S."/>
            <person name="Fitzgerald M."/>
            <person name="Haas B."/>
            <person name="Abouelleil A."/>
            <person name="Allen A.W."/>
            <person name="Alvarado L."/>
            <person name="Arachchi H.M."/>
            <person name="Berlin A.M."/>
            <person name="Chapman S.B."/>
            <person name="Gainer-Dewar J."/>
            <person name="Goldberg J."/>
            <person name="Griggs A."/>
            <person name="Gujja S."/>
            <person name="Hansen M."/>
            <person name="Howarth C."/>
            <person name="Imamovic A."/>
            <person name="Ireland A."/>
            <person name="Larimer J."/>
            <person name="McCowan C."/>
            <person name="Murphy C."/>
            <person name="Pearson M."/>
            <person name="Poon T.W."/>
            <person name="Priest M."/>
            <person name="Roberts A."/>
            <person name="Saif S."/>
            <person name="Shea T."/>
            <person name="Sisk P."/>
            <person name="Sykes S."/>
            <person name="Wortman J."/>
            <person name="Nusbaum C."/>
            <person name="Birren B."/>
        </authorList>
    </citation>
    <scope>NUCLEOTIDE SEQUENCE [LARGE SCALE GENOMIC DNA]</scope>
    <source>
        <strain evidence="2">CM1001059</strain>
    </source>
</reference>